<gene>
    <name evidence="4" type="ORF">D4L85_03680</name>
</gene>
<dbReference type="GO" id="GO:0016787">
    <property type="term" value="F:hydrolase activity"/>
    <property type="evidence" value="ECO:0007669"/>
    <property type="project" value="UniProtKB-KW"/>
</dbReference>
<dbReference type="Proteomes" id="UP000266183">
    <property type="component" value="Chromosome"/>
</dbReference>
<sequence length="269" mass="30486">MRFLLNTAVFLVLAYLLVVLLAFLLQKKLLFYPTRLPCDFKFRTDRRHEEVFLNTSDGEKIDGLFFSAPSDKVILCFHGNAGSLEDWQFVCDDFDSTGFNFFVVDYRGYGKSTGNISEAGFYKDAQAAYDFLLARGFEADHIVVYGRSIGSGVAVHLATHRQIAALILESPYISVEKLATEKYRYLFPTLYLRYHFDNLSRINAVKAPLLVIHGRRDDLIPFPHGQALYDAFDGKKQLIAVDGGHHNDLSRSPQFLPGILSFLRANVAR</sequence>
<evidence type="ECO:0000256" key="1">
    <source>
        <dbReference type="SAM" id="Phobius"/>
    </source>
</evidence>
<dbReference type="InterPro" id="IPR029058">
    <property type="entry name" value="AB_hydrolase_fold"/>
</dbReference>
<dbReference type="PANTHER" id="PTHR12277">
    <property type="entry name" value="ALPHA/BETA HYDROLASE DOMAIN-CONTAINING PROTEIN"/>
    <property type="match status" value="1"/>
</dbReference>
<dbReference type="Pfam" id="PF03959">
    <property type="entry name" value="FSH1"/>
    <property type="match status" value="1"/>
</dbReference>
<dbReference type="AlphaFoldDB" id="A0A385SL25"/>
<protein>
    <submittedName>
        <fullName evidence="4">Alpha/beta hydrolase</fullName>
    </submittedName>
</protein>
<dbReference type="EMBL" id="CP032382">
    <property type="protein sequence ID" value="AYB29728.1"/>
    <property type="molecule type" value="Genomic_DNA"/>
</dbReference>
<dbReference type="RefSeq" id="WP_119753041.1">
    <property type="nucleotide sequence ID" value="NZ_CP032382.1"/>
</dbReference>
<name>A0A385SL25_9BACT</name>
<proteinExistence type="predicted"/>
<dbReference type="OrthoDB" id="9777090at2"/>
<dbReference type="SUPFAM" id="SSF53474">
    <property type="entry name" value="alpha/beta-Hydrolases"/>
    <property type="match status" value="1"/>
</dbReference>
<feature type="domain" description="Serine aminopeptidase S33" evidence="3">
    <location>
        <begin position="70"/>
        <end position="182"/>
    </location>
</feature>
<dbReference type="Gene3D" id="3.40.50.1820">
    <property type="entry name" value="alpha/beta hydrolase"/>
    <property type="match status" value="1"/>
</dbReference>
<feature type="domain" description="Serine hydrolase" evidence="2">
    <location>
        <begin position="201"/>
        <end position="246"/>
    </location>
</feature>
<organism evidence="4 5">
    <name type="scientific">Chryseolinea soli</name>
    <dbReference type="NCBI Taxonomy" id="2321403"/>
    <lineage>
        <taxon>Bacteria</taxon>
        <taxon>Pseudomonadati</taxon>
        <taxon>Bacteroidota</taxon>
        <taxon>Cytophagia</taxon>
        <taxon>Cytophagales</taxon>
        <taxon>Fulvivirgaceae</taxon>
        <taxon>Chryseolinea</taxon>
    </lineage>
</organism>
<dbReference type="InterPro" id="IPR005645">
    <property type="entry name" value="FSH-like_dom"/>
</dbReference>
<dbReference type="PANTHER" id="PTHR12277:SF81">
    <property type="entry name" value="PROTEIN ABHD13"/>
    <property type="match status" value="1"/>
</dbReference>
<dbReference type="KEGG" id="chk:D4L85_03680"/>
<evidence type="ECO:0000313" key="4">
    <source>
        <dbReference type="EMBL" id="AYB29728.1"/>
    </source>
</evidence>
<dbReference type="Pfam" id="PF12146">
    <property type="entry name" value="Hydrolase_4"/>
    <property type="match status" value="1"/>
</dbReference>
<dbReference type="InterPro" id="IPR022742">
    <property type="entry name" value="Hydrolase_4"/>
</dbReference>
<accession>A0A385SL25</accession>
<evidence type="ECO:0000313" key="5">
    <source>
        <dbReference type="Proteomes" id="UP000266183"/>
    </source>
</evidence>
<evidence type="ECO:0000259" key="3">
    <source>
        <dbReference type="Pfam" id="PF12146"/>
    </source>
</evidence>
<keyword evidence="1" id="KW-1133">Transmembrane helix</keyword>
<keyword evidence="5" id="KW-1185">Reference proteome</keyword>
<keyword evidence="4" id="KW-0378">Hydrolase</keyword>
<keyword evidence="1" id="KW-0472">Membrane</keyword>
<reference evidence="5" key="1">
    <citation type="submission" date="2018-09" db="EMBL/GenBank/DDBJ databases">
        <title>Chryseolinea sp. KIS68-18 isolated from soil.</title>
        <authorList>
            <person name="Weon H.-Y."/>
            <person name="Kwon S.-W."/>
            <person name="Lee S.A."/>
        </authorList>
    </citation>
    <scope>NUCLEOTIDE SEQUENCE [LARGE SCALE GENOMIC DNA]</scope>
    <source>
        <strain evidence="5">KIS68-18</strain>
    </source>
</reference>
<evidence type="ECO:0000259" key="2">
    <source>
        <dbReference type="Pfam" id="PF03959"/>
    </source>
</evidence>
<feature type="transmembrane region" description="Helical" evidence="1">
    <location>
        <begin position="6"/>
        <end position="25"/>
    </location>
</feature>
<keyword evidence="1" id="KW-0812">Transmembrane</keyword>